<comment type="caution">
    <text evidence="8">The sequence shown here is derived from an EMBL/GenBank/DDBJ whole genome shotgun (WGS) entry which is preliminary data.</text>
</comment>
<evidence type="ECO:0000256" key="2">
    <source>
        <dbReference type="ARBA" id="ARBA00023015"/>
    </source>
</evidence>
<keyword evidence="4" id="KW-0804">Transcription</keyword>
<name>A0AAW4VWY9_9FIRM</name>
<dbReference type="GO" id="GO:0003677">
    <property type="term" value="F:DNA binding"/>
    <property type="evidence" value="ECO:0007669"/>
    <property type="project" value="InterPro"/>
</dbReference>
<dbReference type="Pfam" id="PF08281">
    <property type="entry name" value="Sigma70_r4_2"/>
    <property type="match status" value="1"/>
</dbReference>
<evidence type="ECO:0000256" key="4">
    <source>
        <dbReference type="ARBA" id="ARBA00023163"/>
    </source>
</evidence>
<dbReference type="PANTHER" id="PTHR43133:SF51">
    <property type="entry name" value="RNA POLYMERASE SIGMA FACTOR"/>
    <property type="match status" value="1"/>
</dbReference>
<feature type="domain" description="RNA polymerase sigma-70 region 2" evidence="6">
    <location>
        <begin position="37"/>
        <end position="103"/>
    </location>
</feature>
<dbReference type="AlphaFoldDB" id="A0AAW4VWY9"/>
<comment type="similarity">
    <text evidence="1">Belongs to the sigma-70 factor family. ECF subfamily.</text>
</comment>
<dbReference type="SUPFAM" id="SSF88946">
    <property type="entry name" value="Sigma2 domain of RNA polymerase sigma factors"/>
    <property type="match status" value="1"/>
</dbReference>
<dbReference type="Gene3D" id="1.10.1740.10">
    <property type="match status" value="1"/>
</dbReference>
<evidence type="ECO:0000259" key="6">
    <source>
        <dbReference type="Pfam" id="PF04542"/>
    </source>
</evidence>
<feature type="domain" description="RNA polymerase sigma factor 70 region 4 type 2" evidence="7">
    <location>
        <begin position="127"/>
        <end position="176"/>
    </location>
</feature>
<keyword evidence="9" id="KW-1185">Reference proteome</keyword>
<dbReference type="InterPro" id="IPR036388">
    <property type="entry name" value="WH-like_DNA-bd_sf"/>
</dbReference>
<dbReference type="InterPro" id="IPR039425">
    <property type="entry name" value="RNA_pol_sigma-70-like"/>
</dbReference>
<dbReference type="GeneID" id="98660339"/>
<dbReference type="Gene3D" id="1.10.10.10">
    <property type="entry name" value="Winged helix-like DNA-binding domain superfamily/Winged helix DNA-binding domain"/>
    <property type="match status" value="1"/>
</dbReference>
<dbReference type="InterPro" id="IPR013249">
    <property type="entry name" value="RNA_pol_sigma70_r4_t2"/>
</dbReference>
<dbReference type="CDD" id="cd06171">
    <property type="entry name" value="Sigma70_r4"/>
    <property type="match status" value="1"/>
</dbReference>
<dbReference type="Proteomes" id="UP001298753">
    <property type="component" value="Unassembled WGS sequence"/>
</dbReference>
<dbReference type="InterPro" id="IPR014284">
    <property type="entry name" value="RNA_pol_sigma-70_dom"/>
</dbReference>
<dbReference type="EMBL" id="JAJEPX010000035">
    <property type="protein sequence ID" value="MCC2177474.1"/>
    <property type="molecule type" value="Genomic_DNA"/>
</dbReference>
<evidence type="ECO:0000259" key="7">
    <source>
        <dbReference type="Pfam" id="PF08281"/>
    </source>
</evidence>
<keyword evidence="2" id="KW-0805">Transcription regulation</keyword>
<dbReference type="GO" id="GO:0016987">
    <property type="term" value="F:sigma factor activity"/>
    <property type="evidence" value="ECO:0007669"/>
    <property type="project" value="UniProtKB-KW"/>
</dbReference>
<evidence type="ECO:0000313" key="9">
    <source>
        <dbReference type="Proteomes" id="UP001298753"/>
    </source>
</evidence>
<sequence length="188" mass="21613">MTLTIPISRFRRLLFAILQAIAPARASAAAHAQLSQLYDRWGTAVFRAAYAYLHNKSDAEDVLQDTFLQYMRTSPELESPAHEKAWLLRVAINLSKNKLNSAWFKRTDTLEESYPCADLDSDLAFVWDAVRALPSKYREPIHLFYHEGYSTAEIARILGQKESTVRSLLHRGRSMLKETLKEAYDFDE</sequence>
<proteinExistence type="inferred from homology"/>
<evidence type="ECO:0000256" key="1">
    <source>
        <dbReference type="ARBA" id="ARBA00010641"/>
    </source>
</evidence>
<dbReference type="PANTHER" id="PTHR43133">
    <property type="entry name" value="RNA POLYMERASE ECF-TYPE SIGMA FACTO"/>
    <property type="match status" value="1"/>
</dbReference>
<feature type="signal peptide" evidence="5">
    <location>
        <begin position="1"/>
        <end position="28"/>
    </location>
</feature>
<protein>
    <submittedName>
        <fullName evidence="8">Sigma-70 family RNA polymerase sigma factor</fullName>
    </submittedName>
</protein>
<dbReference type="GO" id="GO:0006352">
    <property type="term" value="P:DNA-templated transcription initiation"/>
    <property type="evidence" value="ECO:0007669"/>
    <property type="project" value="InterPro"/>
</dbReference>
<dbReference type="RefSeq" id="WP_227601010.1">
    <property type="nucleotide sequence ID" value="NZ_JAJEPX010000035.1"/>
</dbReference>
<organism evidence="8 9">
    <name type="scientific">Agathobaculum butyriciproducens</name>
    <dbReference type="NCBI Taxonomy" id="1628085"/>
    <lineage>
        <taxon>Bacteria</taxon>
        <taxon>Bacillati</taxon>
        <taxon>Bacillota</taxon>
        <taxon>Clostridia</taxon>
        <taxon>Eubacteriales</taxon>
        <taxon>Butyricicoccaceae</taxon>
        <taxon>Agathobaculum</taxon>
    </lineage>
</organism>
<keyword evidence="3" id="KW-0731">Sigma factor</keyword>
<dbReference type="InterPro" id="IPR013325">
    <property type="entry name" value="RNA_pol_sigma_r2"/>
</dbReference>
<dbReference type="InterPro" id="IPR007627">
    <property type="entry name" value="RNA_pol_sigma70_r2"/>
</dbReference>
<dbReference type="NCBIfam" id="TIGR02937">
    <property type="entry name" value="sigma70-ECF"/>
    <property type="match status" value="1"/>
</dbReference>
<accession>A0AAW4VWY9</accession>
<dbReference type="SUPFAM" id="SSF88659">
    <property type="entry name" value="Sigma3 and sigma4 domains of RNA polymerase sigma factors"/>
    <property type="match status" value="1"/>
</dbReference>
<reference evidence="8 9" key="1">
    <citation type="submission" date="2021-10" db="EMBL/GenBank/DDBJ databases">
        <title>Anaerobic single-cell dispensing facilitates the cultivation of human gut bacteria.</title>
        <authorList>
            <person name="Afrizal A."/>
        </authorList>
    </citation>
    <scope>NUCLEOTIDE SEQUENCE [LARGE SCALE GENOMIC DNA]</scope>
    <source>
        <strain evidence="8 9">CLA-AA-H270</strain>
    </source>
</reference>
<evidence type="ECO:0000256" key="5">
    <source>
        <dbReference type="SAM" id="SignalP"/>
    </source>
</evidence>
<dbReference type="Pfam" id="PF04542">
    <property type="entry name" value="Sigma70_r2"/>
    <property type="match status" value="1"/>
</dbReference>
<evidence type="ECO:0000313" key="8">
    <source>
        <dbReference type="EMBL" id="MCC2177474.1"/>
    </source>
</evidence>
<feature type="chain" id="PRO_5043453438" evidence="5">
    <location>
        <begin position="29"/>
        <end position="188"/>
    </location>
</feature>
<evidence type="ECO:0000256" key="3">
    <source>
        <dbReference type="ARBA" id="ARBA00023082"/>
    </source>
</evidence>
<dbReference type="InterPro" id="IPR013324">
    <property type="entry name" value="RNA_pol_sigma_r3/r4-like"/>
</dbReference>
<gene>
    <name evidence="8" type="ORF">LKD22_10115</name>
</gene>
<keyword evidence="5" id="KW-0732">Signal</keyword>